<evidence type="ECO:0000313" key="2">
    <source>
        <dbReference type="EMBL" id="KAA5605799.1"/>
    </source>
</evidence>
<comment type="caution">
    <text evidence="2">The sequence shown here is derived from an EMBL/GenBank/DDBJ whole genome shotgun (WGS) entry which is preliminary data.</text>
</comment>
<evidence type="ECO:0000256" key="1">
    <source>
        <dbReference type="SAM" id="Phobius"/>
    </source>
</evidence>
<dbReference type="AlphaFoldDB" id="A0A5M6IDG7"/>
<keyword evidence="1" id="KW-0472">Membrane</keyword>
<dbReference type="RefSeq" id="WP_150062129.1">
    <property type="nucleotide sequence ID" value="NZ_JACHII010000004.1"/>
</dbReference>
<name>A0A5M6IDG7_9PROT</name>
<organism evidence="2 3">
    <name type="scientific">Roseospira marina</name>
    <dbReference type="NCBI Taxonomy" id="140057"/>
    <lineage>
        <taxon>Bacteria</taxon>
        <taxon>Pseudomonadati</taxon>
        <taxon>Pseudomonadota</taxon>
        <taxon>Alphaproteobacteria</taxon>
        <taxon>Rhodospirillales</taxon>
        <taxon>Rhodospirillaceae</taxon>
        <taxon>Roseospira</taxon>
    </lineage>
</organism>
<keyword evidence="1" id="KW-0812">Transmembrane</keyword>
<protein>
    <submittedName>
        <fullName evidence="2">Uncharacterized protein</fullName>
    </submittedName>
</protein>
<dbReference type="Proteomes" id="UP000324065">
    <property type="component" value="Unassembled WGS sequence"/>
</dbReference>
<keyword evidence="3" id="KW-1185">Reference proteome</keyword>
<evidence type="ECO:0000313" key="3">
    <source>
        <dbReference type="Proteomes" id="UP000324065"/>
    </source>
</evidence>
<accession>A0A5M6IDG7</accession>
<proteinExistence type="predicted"/>
<reference evidence="2 3" key="1">
    <citation type="submission" date="2019-09" db="EMBL/GenBank/DDBJ databases">
        <title>Genome sequence of Roseospira marina, one of the more divergent members of the non-sulfur purple photosynthetic bacterial family, the Rhodospirillaceae.</title>
        <authorList>
            <person name="Meyer T."/>
            <person name="Kyndt J."/>
        </authorList>
    </citation>
    <scope>NUCLEOTIDE SEQUENCE [LARGE SCALE GENOMIC DNA]</scope>
    <source>
        <strain evidence="2 3">DSM 15113</strain>
    </source>
</reference>
<feature type="transmembrane region" description="Helical" evidence="1">
    <location>
        <begin position="91"/>
        <end position="111"/>
    </location>
</feature>
<dbReference type="OrthoDB" id="9810761at2"/>
<dbReference type="EMBL" id="VWPJ01000007">
    <property type="protein sequence ID" value="KAA5605799.1"/>
    <property type="molecule type" value="Genomic_DNA"/>
</dbReference>
<sequence>MPGRAARDATLEAVTALRQEVRALREAIDPSPDDTGSSGPATLESLSQSVRTLETYLSIGFFDRVKAALGESAEHLRPVALEQRVRRLRRLVWLVMLVQLIVLGLILALSWPTVTALAQATRVAITGWLGFDTGSP</sequence>
<gene>
    <name evidence="2" type="ORF">F1188_09290</name>
</gene>
<keyword evidence="1" id="KW-1133">Transmembrane helix</keyword>